<protein>
    <recommendedName>
        <fullName evidence="3">Glycosyltransferase family 1 protein</fullName>
    </recommendedName>
</protein>
<reference evidence="1 2" key="1">
    <citation type="submission" date="2018-06" db="EMBL/GenBank/DDBJ databases">
        <title>Streptacidiphilus pinicola sp. nov., isolated from pine grove soil.</title>
        <authorList>
            <person name="Roh S.G."/>
            <person name="Park S."/>
            <person name="Kim M.-K."/>
            <person name="Yun B.-R."/>
            <person name="Park J."/>
            <person name="Kim M.J."/>
            <person name="Kim Y.S."/>
            <person name="Kim S.B."/>
        </authorList>
    </citation>
    <scope>NUCLEOTIDE SEQUENCE [LARGE SCALE GENOMIC DNA]</scope>
    <source>
        <strain evidence="1 2">MMS16-CNU450</strain>
    </source>
</reference>
<organism evidence="1 2">
    <name type="scientific">Streptacidiphilus pinicola</name>
    <dbReference type="NCBI Taxonomy" id="2219663"/>
    <lineage>
        <taxon>Bacteria</taxon>
        <taxon>Bacillati</taxon>
        <taxon>Actinomycetota</taxon>
        <taxon>Actinomycetes</taxon>
        <taxon>Kitasatosporales</taxon>
        <taxon>Streptomycetaceae</taxon>
        <taxon>Streptacidiphilus</taxon>
    </lineage>
</organism>
<evidence type="ECO:0000313" key="2">
    <source>
        <dbReference type="Proteomes" id="UP000248889"/>
    </source>
</evidence>
<dbReference type="OrthoDB" id="3435153at2"/>
<dbReference type="RefSeq" id="WP_111500102.1">
    <property type="nucleotide sequence ID" value="NZ_QKYN01000030.1"/>
</dbReference>
<evidence type="ECO:0008006" key="3">
    <source>
        <dbReference type="Google" id="ProtNLM"/>
    </source>
</evidence>
<evidence type="ECO:0000313" key="1">
    <source>
        <dbReference type="EMBL" id="RAG86229.1"/>
    </source>
</evidence>
<proteinExistence type="predicted"/>
<dbReference type="EMBL" id="QKYN01000030">
    <property type="protein sequence ID" value="RAG86229.1"/>
    <property type="molecule type" value="Genomic_DNA"/>
</dbReference>
<sequence>MRIGYSFWGFLGDGITDTPDGGRSHRKALVDGLIETGHQITFLQVDRDSAESGTPVGGPYGWDAGLPDIDALFLEWRWPVPGRNDSPCGTLGHTCDLHRQQQLIAHYVHTLGVPALLWDKDQQLAPADPLRQTAHVTVLEPALYPRHHAVSLLFPVADRAIDQADPAALASTGRRLPLVYVGNQYGRDRAFGEFFAPPARELDHVVAGKWTDTGRWPHVRFIGRVPFRHGVALHREAHATVLLAPDRYVNSGQYTQRIFESVLSGCAPIVPARYRGAGTVVPGELHADDGAHVTDITRAVAAMTVSERTRLLTRCLERLDPFRLSRQVQTINISLRRFGGES</sequence>
<dbReference type="Proteomes" id="UP000248889">
    <property type="component" value="Unassembled WGS sequence"/>
</dbReference>
<dbReference type="AlphaFoldDB" id="A0A2X0KGM2"/>
<accession>A0A2X0KGM2</accession>
<name>A0A2X0KGM2_9ACTN</name>
<gene>
    <name evidence="1" type="ORF">DN069_07690</name>
</gene>
<comment type="caution">
    <text evidence="1">The sequence shown here is derived from an EMBL/GenBank/DDBJ whole genome shotgun (WGS) entry which is preliminary data.</text>
</comment>
<keyword evidence="2" id="KW-1185">Reference proteome</keyword>